<evidence type="ECO:0000259" key="3">
    <source>
        <dbReference type="Pfam" id="PF00724"/>
    </source>
</evidence>
<proteinExistence type="predicted"/>
<dbReference type="PANTHER" id="PTHR43656">
    <property type="entry name" value="BINDING OXIDOREDUCTASE, PUTATIVE (AFU_ORTHOLOGUE AFUA_2G08260)-RELATED"/>
    <property type="match status" value="1"/>
</dbReference>
<dbReference type="SUPFAM" id="SSF51395">
    <property type="entry name" value="FMN-linked oxidoreductases"/>
    <property type="match status" value="1"/>
</dbReference>
<accession>A0ABU7T514</accession>
<gene>
    <name evidence="4" type="ORF">MRSR164_00820</name>
</gene>
<keyword evidence="2" id="KW-0560">Oxidoreductase</keyword>
<comment type="caution">
    <text evidence="4">The sequence shown here is derived from an EMBL/GenBank/DDBJ whole genome shotgun (WGS) entry which is preliminary data.</text>
</comment>
<keyword evidence="5" id="KW-1185">Reference proteome</keyword>
<organism evidence="4 5">
    <name type="scientific">Methylobacterium radiotolerans</name>
    <dbReference type="NCBI Taxonomy" id="31998"/>
    <lineage>
        <taxon>Bacteria</taxon>
        <taxon>Pseudomonadati</taxon>
        <taxon>Pseudomonadota</taxon>
        <taxon>Alphaproteobacteria</taxon>
        <taxon>Hyphomicrobiales</taxon>
        <taxon>Methylobacteriaceae</taxon>
        <taxon>Methylobacterium</taxon>
    </lineage>
</organism>
<evidence type="ECO:0000313" key="5">
    <source>
        <dbReference type="Proteomes" id="UP001349262"/>
    </source>
</evidence>
<dbReference type="InterPro" id="IPR051799">
    <property type="entry name" value="NADH_flavin_oxidoreductase"/>
</dbReference>
<name>A0ABU7T514_9HYPH</name>
<evidence type="ECO:0000256" key="1">
    <source>
        <dbReference type="ARBA" id="ARBA00022630"/>
    </source>
</evidence>
<sequence>MSTSHDSLFTPIDINGVPLRNRFAVAPMTRVSATEDGTATAEMARYYERFARGGFGLLITEGLYTDRAFAQGYRHQPGLTDTAQAHAWRPVVEAAHRHGARIVAQVMHAGAISQGNRFRDGTLGPSAVQPRGQQMAFYYGQGAYPTPRAMTEEAIADAVQGFADAAGRAVGEAGFDGVEIHGANGYLIDQFLTEYSNRRTDRWGGDASRRVAFLLTVVGAVRAKVGGQVPVGVRISQGKVNDFAHRWAGGERDAEAIFGSLADAGVDAIHVTEHEAWKPAFEDGSDSLVGLARRFAPKVRLIANGGLHDPARAREVLDAGADLVALGKGALANPDFPDRIRTARDVAAFDPALLGPIANIKPSELAA</sequence>
<protein>
    <submittedName>
        <fullName evidence="4">NADH:flavin oxidoreductase</fullName>
    </submittedName>
</protein>
<dbReference type="PANTHER" id="PTHR43656:SF2">
    <property type="entry name" value="BINDING OXIDOREDUCTASE, PUTATIVE (AFU_ORTHOLOGUE AFUA_2G08260)-RELATED"/>
    <property type="match status" value="1"/>
</dbReference>
<dbReference type="Gene3D" id="3.20.20.70">
    <property type="entry name" value="Aldolase class I"/>
    <property type="match status" value="1"/>
</dbReference>
<dbReference type="InterPro" id="IPR013785">
    <property type="entry name" value="Aldolase_TIM"/>
</dbReference>
<feature type="domain" description="NADH:flavin oxidoreductase/NADH oxidase N-terminal" evidence="3">
    <location>
        <begin position="7"/>
        <end position="344"/>
    </location>
</feature>
<reference evidence="4 5" key="1">
    <citation type="journal article" date="2012" name="Genet. Mol. Biol.">
        <title>Analysis of 16S rRNA and mxaF genes revealing insights into Methylobacterium niche-specific plant association.</title>
        <authorList>
            <person name="Dourado M.N."/>
            <person name="Andreote F.D."/>
            <person name="Dini-Andreote F."/>
            <person name="Conti R."/>
            <person name="Araujo J.M."/>
            <person name="Araujo W.L."/>
        </authorList>
    </citation>
    <scope>NUCLEOTIDE SEQUENCE [LARGE SCALE GENOMIC DNA]</scope>
    <source>
        <strain evidence="4 5">SR1.6/4</strain>
    </source>
</reference>
<keyword evidence="1" id="KW-0285">Flavoprotein</keyword>
<dbReference type="Pfam" id="PF00724">
    <property type="entry name" value="Oxidored_FMN"/>
    <property type="match status" value="1"/>
</dbReference>
<dbReference type="Proteomes" id="UP001349262">
    <property type="component" value="Unassembled WGS sequence"/>
</dbReference>
<evidence type="ECO:0000256" key="2">
    <source>
        <dbReference type="ARBA" id="ARBA00023002"/>
    </source>
</evidence>
<dbReference type="InterPro" id="IPR001155">
    <property type="entry name" value="OxRdtase_FMN_N"/>
</dbReference>
<dbReference type="CDD" id="cd02803">
    <property type="entry name" value="OYE_like_FMN_family"/>
    <property type="match status" value="1"/>
</dbReference>
<evidence type="ECO:0000313" key="4">
    <source>
        <dbReference type="EMBL" id="MEE7455402.1"/>
    </source>
</evidence>
<dbReference type="EMBL" id="MLBY01000001">
    <property type="protein sequence ID" value="MEE7455402.1"/>
    <property type="molecule type" value="Genomic_DNA"/>
</dbReference>